<keyword evidence="4" id="KW-1185">Reference proteome</keyword>
<dbReference type="Proteomes" id="UP000520767">
    <property type="component" value="Unassembled WGS sequence"/>
</dbReference>
<proteinExistence type="predicted"/>
<reference evidence="3 4" key="1">
    <citation type="submission" date="2020-08" db="EMBL/GenBank/DDBJ databases">
        <title>Genomic Encyclopedia of Type Strains, Phase III (KMG-III): the genomes of soil and plant-associated and newly described type strains.</title>
        <authorList>
            <person name="Whitman W."/>
        </authorList>
    </citation>
    <scope>NUCLEOTIDE SEQUENCE [LARGE SCALE GENOMIC DNA]</scope>
    <source>
        <strain evidence="3 4">CECT 8960</strain>
    </source>
</reference>
<evidence type="ECO:0000256" key="1">
    <source>
        <dbReference type="SAM" id="MobiDB-lite"/>
    </source>
</evidence>
<feature type="region of interest" description="Disordered" evidence="1">
    <location>
        <begin position="129"/>
        <end position="150"/>
    </location>
</feature>
<dbReference type="Pfam" id="PF07510">
    <property type="entry name" value="GmrSD_C"/>
    <property type="match status" value="1"/>
</dbReference>
<dbReference type="PANTHER" id="PTHR24094:SF15">
    <property type="entry name" value="AMP-DEPENDENT SYNTHETASE_LIGASE DOMAIN-CONTAINING PROTEIN-RELATED"/>
    <property type="match status" value="1"/>
</dbReference>
<protein>
    <recommendedName>
        <fullName evidence="2">GmrSD restriction endonucleases C-terminal domain-containing protein</fullName>
    </recommendedName>
</protein>
<comment type="caution">
    <text evidence="3">The sequence shown here is derived from an EMBL/GenBank/DDBJ whole genome shotgun (WGS) entry which is preliminary data.</text>
</comment>
<dbReference type="RefSeq" id="WP_311771227.1">
    <property type="nucleotide sequence ID" value="NZ_JACHJQ010000005.1"/>
</dbReference>
<accession>A0A7W7VFJ2</accession>
<organism evidence="3 4">
    <name type="scientific">Actinophytocola algeriensis</name>
    <dbReference type="NCBI Taxonomy" id="1768010"/>
    <lineage>
        <taxon>Bacteria</taxon>
        <taxon>Bacillati</taxon>
        <taxon>Actinomycetota</taxon>
        <taxon>Actinomycetes</taxon>
        <taxon>Pseudonocardiales</taxon>
        <taxon>Pseudonocardiaceae</taxon>
    </lineage>
</organism>
<dbReference type="PANTHER" id="PTHR24094">
    <property type="entry name" value="SECRETED PROTEIN"/>
    <property type="match status" value="1"/>
</dbReference>
<dbReference type="PROSITE" id="PS51257">
    <property type="entry name" value="PROKAR_LIPOPROTEIN"/>
    <property type="match status" value="1"/>
</dbReference>
<dbReference type="EMBL" id="JACHJQ010000005">
    <property type="protein sequence ID" value="MBB4908397.1"/>
    <property type="molecule type" value="Genomic_DNA"/>
</dbReference>
<evidence type="ECO:0000313" key="3">
    <source>
        <dbReference type="EMBL" id="MBB4908397.1"/>
    </source>
</evidence>
<feature type="domain" description="GmrSD restriction endonucleases C-terminal" evidence="2">
    <location>
        <begin position="110"/>
        <end position="212"/>
    </location>
</feature>
<gene>
    <name evidence="3" type="ORF">FHR82_004650</name>
</gene>
<evidence type="ECO:0000259" key="2">
    <source>
        <dbReference type="Pfam" id="PF07510"/>
    </source>
</evidence>
<sequence>MKARLLACVASVALLTGCEQLQQALPESAAPAPPPAPAGPATELLAQLQIQPEDTGAHYDRDDWMTGWATNGECTTRETVLRQQGQGVTVDRYCRPTAGTWHSGYDGVTTSDPEDLEIDHVVPLAEAARSGPVVDGRRQRPGDWPPAQREGYANDVEGLVAVTGSSNQSKSDGDPARWLPSQEPCLYVTAWVTVKKKYNLSVDQAEHDAIASVLASCPK</sequence>
<dbReference type="AlphaFoldDB" id="A0A7W7VFJ2"/>
<evidence type="ECO:0000313" key="4">
    <source>
        <dbReference type="Proteomes" id="UP000520767"/>
    </source>
</evidence>
<name>A0A7W7VFJ2_9PSEU</name>
<dbReference type="InterPro" id="IPR011089">
    <property type="entry name" value="GmrSD_C"/>
</dbReference>